<name>A0A0D2YEY9_FUSOF</name>
<proteinExistence type="predicted"/>
<protein>
    <submittedName>
        <fullName evidence="1">Uncharacterized protein</fullName>
    </submittedName>
</protein>
<accession>A0A0D2YEY9</accession>
<evidence type="ECO:0000313" key="2">
    <source>
        <dbReference type="Proteomes" id="UP000002489"/>
    </source>
</evidence>
<dbReference type="AlphaFoldDB" id="A0A0D2YEY9"/>
<dbReference type="EnsemblFungi" id="FOXG_14877T0">
    <property type="protein sequence ID" value="FOXG_14877P0"/>
    <property type="gene ID" value="FOXG_14877"/>
</dbReference>
<reference evidence="1" key="2">
    <citation type="submission" date="2025-08" db="UniProtKB">
        <authorList>
            <consortium name="EnsemblFungi"/>
        </authorList>
    </citation>
    <scope>IDENTIFICATION</scope>
    <source>
        <strain evidence="1">4287 / CBS 123668 / FGSC 9935 / NRRL 34936</strain>
    </source>
</reference>
<organism evidence="1 2">
    <name type="scientific">Fusarium oxysporum (strain Fo5176)</name>
    <name type="common">Fusarium vascular wilt</name>
    <dbReference type="NCBI Taxonomy" id="660025"/>
    <lineage>
        <taxon>Eukaryota</taxon>
        <taxon>Fungi</taxon>
        <taxon>Dikarya</taxon>
        <taxon>Ascomycota</taxon>
        <taxon>Pezizomycotina</taxon>
        <taxon>Sordariomycetes</taxon>
        <taxon>Hypocreomycetidae</taxon>
        <taxon>Hypocreales</taxon>
        <taxon>Nectriaceae</taxon>
        <taxon>Fusarium</taxon>
        <taxon>Fusarium oxysporum species complex</taxon>
    </lineage>
</organism>
<dbReference type="Proteomes" id="UP000002489">
    <property type="component" value="Unassembled WGS sequence"/>
</dbReference>
<sequence length="63" mass="7296">MQSKHSNHALLGTKSISKREDTLMLYDWNALSWDSNSPTLSHQHVQYEPNERTCLHLLTFGIN</sequence>
<reference evidence="2" key="1">
    <citation type="journal article" date="2012" name="Mol. Plant Microbe Interact.">
        <title>A highly conserved effector in Fusarium oxysporum is required for full virulence on Arabidopsis.</title>
        <authorList>
            <person name="Thatcher L.F."/>
            <person name="Gardiner D.M."/>
            <person name="Kazan K."/>
            <person name="Manners J."/>
        </authorList>
    </citation>
    <scope>NUCLEOTIDE SEQUENCE [LARGE SCALE GENOMIC DNA]</scope>
    <source>
        <strain evidence="2">Fo5176</strain>
    </source>
</reference>
<evidence type="ECO:0000313" key="1">
    <source>
        <dbReference type="EnsemblFungi" id="FOXG_14877P0"/>
    </source>
</evidence>